<evidence type="ECO:0000313" key="2">
    <source>
        <dbReference type="EMBL" id="KAL2067054.1"/>
    </source>
</evidence>
<dbReference type="Proteomes" id="UP001595075">
    <property type="component" value="Unassembled WGS sequence"/>
</dbReference>
<proteinExistence type="predicted"/>
<dbReference type="InterPro" id="IPR038816">
    <property type="entry name" value="Stationary_phase_5"/>
</dbReference>
<sequence>MAPAPGIYGPAAVKALRHALQRTTRLIKVRLAQIGRPLENQLQPVLVRSSPRHPVHPAAALRQAKGRWYTTHSAINAAVRRFTTGPASGSKFDRSAFPKSATATAVSRLTIRTPFSSTLRPNLTGGTLSRSSGGYSLGGSRPGGARYFSHTPAAPAEVINNVSAAVRAFWLSGQKAQFDGMTPTGEKRYRGVSNLQEKTIRQMQAVPRTTPGSFIDFHVHPTVTALSPLGAAFGSTMEVSATNLNTEGFLDVLSVDFARALKDLAATMNDLKRLSTLGDLPITLEQRSVLRVRFPGCDAETVERLCDEVGVQRGVINQDEDFDASAGTHLALLFPYAPASEYCLSSPGGSLRSQTGHELEFEYQDFEEDAIDNPWVEGYESLEDASDGESAYFTKSPSEHPNSSEYEGLEGIYRFLEHCDNSRRI</sequence>
<reference evidence="2 3" key="1">
    <citation type="journal article" date="2024" name="Commun. Biol.">
        <title>Comparative genomic analysis of thermophilic fungi reveals convergent evolutionary adaptations and gene losses.</title>
        <authorList>
            <person name="Steindorff A.S."/>
            <person name="Aguilar-Pontes M.V."/>
            <person name="Robinson A.J."/>
            <person name="Andreopoulos B."/>
            <person name="LaButti K."/>
            <person name="Kuo A."/>
            <person name="Mondo S."/>
            <person name="Riley R."/>
            <person name="Otillar R."/>
            <person name="Haridas S."/>
            <person name="Lipzen A."/>
            <person name="Grimwood J."/>
            <person name="Schmutz J."/>
            <person name="Clum A."/>
            <person name="Reid I.D."/>
            <person name="Moisan M.C."/>
            <person name="Butler G."/>
            <person name="Nguyen T.T.M."/>
            <person name="Dewar K."/>
            <person name="Conant G."/>
            <person name="Drula E."/>
            <person name="Henrissat B."/>
            <person name="Hansel C."/>
            <person name="Singer S."/>
            <person name="Hutchinson M.I."/>
            <person name="de Vries R.P."/>
            <person name="Natvig D.O."/>
            <person name="Powell A.J."/>
            <person name="Tsang A."/>
            <person name="Grigoriev I.V."/>
        </authorList>
    </citation>
    <scope>NUCLEOTIDE SEQUENCE [LARGE SCALE GENOMIC DNA]</scope>
    <source>
        <strain evidence="2 3">CBS 494.80</strain>
    </source>
</reference>
<gene>
    <name evidence="2" type="ORF">VTL71DRAFT_1478</name>
</gene>
<accession>A0ABR4CCX5</accession>
<keyword evidence="3" id="KW-1185">Reference proteome</keyword>
<evidence type="ECO:0000313" key="3">
    <source>
        <dbReference type="Proteomes" id="UP001595075"/>
    </source>
</evidence>
<dbReference type="EMBL" id="JAZHXI010000010">
    <property type="protein sequence ID" value="KAL2067054.1"/>
    <property type="molecule type" value="Genomic_DNA"/>
</dbReference>
<comment type="caution">
    <text evidence="2">The sequence shown here is derived from an EMBL/GenBank/DDBJ whole genome shotgun (WGS) entry which is preliminary data.</text>
</comment>
<evidence type="ECO:0008006" key="4">
    <source>
        <dbReference type="Google" id="ProtNLM"/>
    </source>
</evidence>
<evidence type="ECO:0000256" key="1">
    <source>
        <dbReference type="SAM" id="MobiDB-lite"/>
    </source>
</evidence>
<feature type="region of interest" description="Disordered" evidence="1">
    <location>
        <begin position="386"/>
        <end position="405"/>
    </location>
</feature>
<dbReference type="PANTHER" id="PTHR42342:SF1">
    <property type="entry name" value="STATIONARY PHASE PROTEIN 5"/>
    <property type="match status" value="1"/>
</dbReference>
<dbReference type="PANTHER" id="PTHR42342">
    <property type="entry name" value="STATIONARY PHASE PROTEIN 5"/>
    <property type="match status" value="1"/>
</dbReference>
<feature type="compositionally biased region" description="Polar residues" evidence="1">
    <location>
        <begin position="393"/>
        <end position="405"/>
    </location>
</feature>
<protein>
    <recommendedName>
        <fullName evidence="4">Casein kinase II beta 2 subunit</fullName>
    </recommendedName>
</protein>
<name>A0ABR4CCX5_9HELO</name>
<organism evidence="2 3">
    <name type="scientific">Oculimacula yallundae</name>
    <dbReference type="NCBI Taxonomy" id="86028"/>
    <lineage>
        <taxon>Eukaryota</taxon>
        <taxon>Fungi</taxon>
        <taxon>Dikarya</taxon>
        <taxon>Ascomycota</taxon>
        <taxon>Pezizomycotina</taxon>
        <taxon>Leotiomycetes</taxon>
        <taxon>Helotiales</taxon>
        <taxon>Ploettnerulaceae</taxon>
        <taxon>Oculimacula</taxon>
    </lineage>
</organism>